<proteinExistence type="predicted"/>
<dbReference type="PANTHER" id="PTHR10003">
    <property type="entry name" value="SUPEROXIDE DISMUTASE CU-ZN -RELATED"/>
    <property type="match status" value="1"/>
</dbReference>
<organism evidence="4 5">
    <name type="scientific">Gryllus longicercus</name>
    <dbReference type="NCBI Taxonomy" id="2509291"/>
    <lineage>
        <taxon>Eukaryota</taxon>
        <taxon>Metazoa</taxon>
        <taxon>Ecdysozoa</taxon>
        <taxon>Arthropoda</taxon>
        <taxon>Hexapoda</taxon>
        <taxon>Insecta</taxon>
        <taxon>Pterygota</taxon>
        <taxon>Neoptera</taxon>
        <taxon>Polyneoptera</taxon>
        <taxon>Orthoptera</taxon>
        <taxon>Ensifera</taxon>
        <taxon>Gryllidea</taxon>
        <taxon>Grylloidea</taxon>
        <taxon>Gryllidae</taxon>
        <taxon>Gryllinae</taxon>
        <taxon>Gryllus</taxon>
    </lineage>
</organism>
<keyword evidence="2" id="KW-0732">Signal</keyword>
<evidence type="ECO:0000256" key="1">
    <source>
        <dbReference type="SAM" id="MobiDB-lite"/>
    </source>
</evidence>
<dbReference type="EMBL" id="JAZDUA010000108">
    <property type="protein sequence ID" value="KAK7867856.1"/>
    <property type="molecule type" value="Genomic_DNA"/>
</dbReference>
<comment type="caution">
    <text evidence="4">The sequence shown here is derived from an EMBL/GenBank/DDBJ whole genome shotgun (WGS) entry which is preliminary data.</text>
</comment>
<gene>
    <name evidence="4" type="ORF">R5R35_003527</name>
</gene>
<reference evidence="4 5" key="1">
    <citation type="submission" date="2024-03" db="EMBL/GenBank/DDBJ databases">
        <title>The genome assembly and annotation of the cricket Gryllus longicercus Weissman &amp; Gray.</title>
        <authorList>
            <person name="Szrajer S."/>
            <person name="Gray D."/>
            <person name="Ylla G."/>
        </authorList>
    </citation>
    <scope>NUCLEOTIDE SEQUENCE [LARGE SCALE GENOMIC DNA]</scope>
    <source>
        <strain evidence="4">DAG 2021-001</strain>
        <tissue evidence="4">Whole body minus gut</tissue>
    </source>
</reference>
<dbReference type="GO" id="GO:0006801">
    <property type="term" value="P:superoxide metabolic process"/>
    <property type="evidence" value="ECO:0007669"/>
    <property type="project" value="InterPro"/>
</dbReference>
<feature type="domain" description="Superoxide dismutase copper/zinc binding" evidence="3">
    <location>
        <begin position="96"/>
        <end position="236"/>
    </location>
</feature>
<feature type="signal peptide" evidence="2">
    <location>
        <begin position="1"/>
        <end position="27"/>
    </location>
</feature>
<evidence type="ECO:0000313" key="4">
    <source>
        <dbReference type="EMBL" id="KAK7867856.1"/>
    </source>
</evidence>
<evidence type="ECO:0000313" key="5">
    <source>
        <dbReference type="Proteomes" id="UP001378592"/>
    </source>
</evidence>
<feature type="chain" id="PRO_5043043685" description="Superoxide dismutase copper/zinc binding domain-containing protein" evidence="2">
    <location>
        <begin position="28"/>
        <end position="276"/>
    </location>
</feature>
<dbReference type="PROSITE" id="PS51318">
    <property type="entry name" value="TAT"/>
    <property type="match status" value="1"/>
</dbReference>
<feature type="compositionally biased region" description="Pro residues" evidence="1">
    <location>
        <begin position="242"/>
        <end position="259"/>
    </location>
</feature>
<protein>
    <recommendedName>
        <fullName evidence="3">Superoxide dismutase copper/zinc binding domain-containing protein</fullName>
    </recommendedName>
</protein>
<dbReference type="SUPFAM" id="SSF49329">
    <property type="entry name" value="Cu,Zn superoxide dismutase-like"/>
    <property type="match status" value="1"/>
</dbReference>
<dbReference type="InterPro" id="IPR024134">
    <property type="entry name" value="SOD_Cu/Zn_/chaperone"/>
</dbReference>
<dbReference type="Proteomes" id="UP001378592">
    <property type="component" value="Unassembled WGS sequence"/>
</dbReference>
<keyword evidence="5" id="KW-1185">Reference proteome</keyword>
<accession>A0AAN9Z869</accession>
<name>A0AAN9Z869_9ORTH</name>
<evidence type="ECO:0000256" key="2">
    <source>
        <dbReference type="SAM" id="SignalP"/>
    </source>
</evidence>
<dbReference type="InterPro" id="IPR001424">
    <property type="entry name" value="SOD_Cu_Zn_dom"/>
</dbReference>
<dbReference type="AlphaFoldDB" id="A0AAN9Z869"/>
<dbReference type="GO" id="GO:0005507">
    <property type="term" value="F:copper ion binding"/>
    <property type="evidence" value="ECO:0007669"/>
    <property type="project" value="InterPro"/>
</dbReference>
<feature type="region of interest" description="Disordered" evidence="1">
    <location>
        <begin position="239"/>
        <end position="276"/>
    </location>
</feature>
<evidence type="ECO:0000259" key="3">
    <source>
        <dbReference type="Pfam" id="PF00080"/>
    </source>
</evidence>
<dbReference type="InterPro" id="IPR006311">
    <property type="entry name" value="TAT_signal"/>
</dbReference>
<dbReference type="PRINTS" id="PR00068">
    <property type="entry name" value="CUZNDISMTASE"/>
</dbReference>
<dbReference type="Gene3D" id="2.60.40.200">
    <property type="entry name" value="Superoxide dismutase, copper/zinc binding domain"/>
    <property type="match status" value="1"/>
</dbReference>
<dbReference type="Pfam" id="PF00080">
    <property type="entry name" value="Sod_Cu"/>
    <property type="match status" value="1"/>
</dbReference>
<sequence>MTTRSSRRAVLLTSLSLLTWLTAPAAGAPAPLARPRLRHPTASDRTLHIRSLPAVNGVASNVYEVLMRPYHFEVPALTAVAELTAAPSEAEGAAGGSLLLSQPHPPVGPLLITGNLTGLPAGRLALQVRRWGDLRDGCDGATGPQFDPYMAVESAPDVLPAPRALGDVGPVEADAEGAARVHLLSGLLALSGPHSVVGRALVLRELPPADAAGAAAAAASVGGGGGGGKAIACGVVALARYHPPPPPPPPPMHHPPPKNPEAEAAAGAGAERLDRP</sequence>
<dbReference type="InterPro" id="IPR036423">
    <property type="entry name" value="SOD-like_Cu/Zn_dom_sf"/>
</dbReference>